<evidence type="ECO:0008006" key="4">
    <source>
        <dbReference type="Google" id="ProtNLM"/>
    </source>
</evidence>
<organism evidence="2 3">
    <name type="scientific">Peribacillus deserti</name>
    <dbReference type="NCBI Taxonomy" id="673318"/>
    <lineage>
        <taxon>Bacteria</taxon>
        <taxon>Bacillati</taxon>
        <taxon>Bacillota</taxon>
        <taxon>Bacilli</taxon>
        <taxon>Bacillales</taxon>
        <taxon>Bacillaceae</taxon>
        <taxon>Peribacillus</taxon>
    </lineage>
</organism>
<dbReference type="OrthoDB" id="9764804at2"/>
<dbReference type="InterPro" id="IPR015943">
    <property type="entry name" value="WD40/YVTN_repeat-like_dom_sf"/>
</dbReference>
<feature type="chain" id="PRO_5038904930" description="Sortilin N-terminal domain-containing protein" evidence="1">
    <location>
        <begin position="22"/>
        <end position="305"/>
    </location>
</feature>
<sequence length="305" mass="33456">MKFSKIAIVMLFCLLLILAGCQNKTSTQPYFKKESSSAIKEIRGLGYIGDKGILYAASVNGIHKYQDSAWYAATRNKNDYLSFQAVSDGFYASGNSSAESKKALGIVKGKDEGRSLKTIPSTEDQSFPQLGAGYNNQVLYMLSQKEGGILYTKDKGKTWIKSKLKGLTSRQLGGMAVHPEQGSSFALYAKEGIFLSSDYGDSFTLFPTAGPVTAMIFGMDTIIYSELVEDKQALHVLDLKTKSKTDLSALPAVSANNPILYLSIHPKNNKEIAAATYKNEIFVSKNSGKTWDKITSTKKKRNKLE</sequence>
<dbReference type="Proteomes" id="UP000234748">
    <property type="component" value="Unassembled WGS sequence"/>
</dbReference>
<accession>A0A2N5MAN3</accession>
<dbReference type="SUPFAM" id="SSF110296">
    <property type="entry name" value="Oligoxyloglucan reducing end-specific cellobiohydrolase"/>
    <property type="match status" value="1"/>
</dbReference>
<dbReference type="EMBL" id="PGUY01000008">
    <property type="protein sequence ID" value="PLT31387.1"/>
    <property type="molecule type" value="Genomic_DNA"/>
</dbReference>
<evidence type="ECO:0000313" key="2">
    <source>
        <dbReference type="EMBL" id="PLT31387.1"/>
    </source>
</evidence>
<comment type="caution">
    <text evidence="2">The sequence shown here is derived from an EMBL/GenBank/DDBJ whole genome shotgun (WGS) entry which is preliminary data.</text>
</comment>
<name>A0A2N5MAN3_9BACI</name>
<dbReference type="Gene3D" id="2.130.10.10">
    <property type="entry name" value="YVTN repeat-like/Quinoprotein amine dehydrogenase"/>
    <property type="match status" value="1"/>
</dbReference>
<dbReference type="AlphaFoldDB" id="A0A2N5MAN3"/>
<dbReference type="RefSeq" id="WP_101640138.1">
    <property type="nucleotide sequence ID" value="NZ_PGUY01000008.1"/>
</dbReference>
<proteinExistence type="predicted"/>
<protein>
    <recommendedName>
        <fullName evidence="4">Sortilin N-terminal domain-containing protein</fullName>
    </recommendedName>
</protein>
<evidence type="ECO:0000256" key="1">
    <source>
        <dbReference type="SAM" id="SignalP"/>
    </source>
</evidence>
<reference evidence="2 3" key="1">
    <citation type="submission" date="2017-11" db="EMBL/GenBank/DDBJ databases">
        <title>Comparitive Functional Genomics of Dry Heat Resistant strains isolated from the Viking Spacecraft.</title>
        <authorList>
            <person name="Seuylemezian A."/>
            <person name="Cooper K."/>
            <person name="Vaishampayan P."/>
        </authorList>
    </citation>
    <scope>NUCLEOTIDE SEQUENCE [LARGE SCALE GENOMIC DNA]</scope>
    <source>
        <strain evidence="2 3">V1-29</strain>
    </source>
</reference>
<keyword evidence="1" id="KW-0732">Signal</keyword>
<dbReference type="PROSITE" id="PS51257">
    <property type="entry name" value="PROKAR_LIPOPROTEIN"/>
    <property type="match status" value="1"/>
</dbReference>
<feature type="signal peptide" evidence="1">
    <location>
        <begin position="1"/>
        <end position="21"/>
    </location>
</feature>
<keyword evidence="3" id="KW-1185">Reference proteome</keyword>
<gene>
    <name evidence="2" type="ORF">CUU66_02660</name>
</gene>
<evidence type="ECO:0000313" key="3">
    <source>
        <dbReference type="Proteomes" id="UP000234748"/>
    </source>
</evidence>